<dbReference type="EMBL" id="JAZDUA010000110">
    <property type="protein sequence ID" value="KAK7867799.1"/>
    <property type="molecule type" value="Genomic_DNA"/>
</dbReference>
<dbReference type="AlphaFoldDB" id="A0AAN9VMH4"/>
<evidence type="ECO:0000313" key="2">
    <source>
        <dbReference type="Proteomes" id="UP001378592"/>
    </source>
</evidence>
<organism evidence="1 2">
    <name type="scientific">Gryllus longicercus</name>
    <dbReference type="NCBI Taxonomy" id="2509291"/>
    <lineage>
        <taxon>Eukaryota</taxon>
        <taxon>Metazoa</taxon>
        <taxon>Ecdysozoa</taxon>
        <taxon>Arthropoda</taxon>
        <taxon>Hexapoda</taxon>
        <taxon>Insecta</taxon>
        <taxon>Pterygota</taxon>
        <taxon>Neoptera</taxon>
        <taxon>Polyneoptera</taxon>
        <taxon>Orthoptera</taxon>
        <taxon>Ensifera</taxon>
        <taxon>Gryllidea</taxon>
        <taxon>Grylloidea</taxon>
        <taxon>Gryllidae</taxon>
        <taxon>Gryllinae</taxon>
        <taxon>Gryllus</taxon>
    </lineage>
</organism>
<reference evidence="1 2" key="1">
    <citation type="submission" date="2024-03" db="EMBL/GenBank/DDBJ databases">
        <title>The genome assembly and annotation of the cricket Gryllus longicercus Weissman &amp; Gray.</title>
        <authorList>
            <person name="Szrajer S."/>
            <person name="Gray D."/>
            <person name="Ylla G."/>
        </authorList>
    </citation>
    <scope>NUCLEOTIDE SEQUENCE [LARGE SCALE GENOMIC DNA]</scope>
    <source>
        <strain evidence="1">DAG 2021-001</strain>
        <tissue evidence="1">Whole body minus gut</tissue>
    </source>
</reference>
<name>A0AAN9VMH4_9ORTH</name>
<sequence>MDYSYGKSSPFYLPVLYSRWGIYPYGMSGEMPPNLRMHVESSSDHEECWAKVAVKLDKRFKDKEESVISRIHAGMKQNSLILMNCKRSAIEKALTDKLTELIEQKVEALERQICQKIGERFRAMEERMQAIEWKIVNRRRNMGIGGVGTVEEEAVSSEESTETHFCSEVMKKMGEMDARLAVLEAVTQKSVTYFFPKVEVMLRHVNLSS</sequence>
<accession>A0AAN9VMH4</accession>
<gene>
    <name evidence="1" type="ORF">R5R35_001211</name>
</gene>
<keyword evidence="2" id="KW-1185">Reference proteome</keyword>
<comment type="caution">
    <text evidence="1">The sequence shown here is derived from an EMBL/GenBank/DDBJ whole genome shotgun (WGS) entry which is preliminary data.</text>
</comment>
<dbReference type="Proteomes" id="UP001378592">
    <property type="component" value="Unassembled WGS sequence"/>
</dbReference>
<evidence type="ECO:0000313" key="1">
    <source>
        <dbReference type="EMBL" id="KAK7867799.1"/>
    </source>
</evidence>
<proteinExistence type="predicted"/>
<protein>
    <submittedName>
        <fullName evidence="1">Uncharacterized protein</fullName>
    </submittedName>
</protein>